<comment type="cofactor">
    <cofactor evidence="4">
        <name>a divalent metal cation</name>
        <dbReference type="ChEBI" id="CHEBI:60240"/>
    </cofactor>
    <text evidence="4">Binds 2 divalent metal cations per subunit. Site 1 may preferentially bind zinc ions, while site 2 has a preference for magnesium and/or manganese ions.</text>
</comment>
<accession>A0A976IH87</accession>
<dbReference type="InterPro" id="IPR036971">
    <property type="entry name" value="PDEase_catalytic_dom_sf"/>
</dbReference>
<keyword evidence="3 4" id="KW-0378">Hydrolase</keyword>
<keyword evidence="1" id="KW-0140">cGMP</keyword>
<dbReference type="PROSITE" id="PS00126">
    <property type="entry name" value="PDEASE_I_1"/>
    <property type="match status" value="1"/>
</dbReference>
<dbReference type="Pfam" id="PF01590">
    <property type="entry name" value="GAF"/>
    <property type="match status" value="2"/>
</dbReference>
<dbReference type="Gene3D" id="1.10.1300.10">
    <property type="entry name" value="3'5'-cyclic nucleotide phosphodiesterase, catalytic domain"/>
    <property type="match status" value="1"/>
</dbReference>
<feature type="domain" description="PDEase" evidence="6">
    <location>
        <begin position="913"/>
        <end position="1279"/>
    </location>
</feature>
<dbReference type="OrthoDB" id="68317at2759"/>
<dbReference type="Pfam" id="PF00233">
    <property type="entry name" value="PDEase_I"/>
    <property type="match status" value="1"/>
</dbReference>
<dbReference type="InterPro" id="IPR023174">
    <property type="entry name" value="PDEase_CS"/>
</dbReference>
<dbReference type="GO" id="GO:0004114">
    <property type="term" value="F:3',5'-cyclic-nucleotide phosphodiesterase activity"/>
    <property type="evidence" value="ECO:0007669"/>
    <property type="project" value="InterPro"/>
</dbReference>
<dbReference type="PANTHER" id="PTHR11347">
    <property type="entry name" value="CYCLIC NUCLEOTIDE PHOSPHODIESTERASE"/>
    <property type="match status" value="1"/>
</dbReference>
<sequence>MHPRHLWEPSTPLSTCLTASVLSPAHPYPHPRSFVHAGGDTATLESSESWGHHSVAKTFMVPCRSGYRKDGDATATTSSSAELTVEKTVTPCAQRRWRLLRAHVRVPRRRLNNRAFKHARQFTVAKKTLLEACVEIFSTTNDPLDLIQALWTQVVVLFETEWCRLHFKLAPAMVMKYEGQDFRPSTDLDENEMAFARQQARGALHLSTFYSTAKACTEARIIPPNGCISLQSYLCLPLVDCHDHVQAIVEVFNSRHKACEIQTWLTECESASVLPIRPLREFCGFLGALLRAASLIEALEHPPSRINSSSSRTDNDTSEGILVLFGILQRALDVDGWTIYVYDQEANTLWARLASASSVLSQTRVSTAFMGHGIIGRAALRGKPLFDTNVLCVPLLSTSRPPMVTSVIVFHTSLRHKHRLFRPCDIDFCRLLCGQVEPYLQRIALEDAMKKAQAVLAVSDLVFRQLEQVPKASTLLDTVAHEIERQAWIQTTKCTVYLRDPFTHELYVPRDAMDRESRTNVPSGSACAMAAVRTGNIVNIRETETGLLFCTKHGKFVMAVPIKDPSSGAVLAVLEFQDKSPDTIESSALMWLEKGYFDLHDEDIARAIAHQLASALRHIQRLDAARIAERKSAALLALRLPAATGTMPGEQAGAVFSFAEATVCKALNASHGALFLVDAPSRTLFARVGADWRGYTIPIGQKLQGRVAATGAAIRLQRDARQHSEFDTEYDRIVGFQTSSLLCVPIKAQPSLCTSLSVPGSMSLGSGGRSGRRCSSSFSTCSSTDDDSDDWPVIGVFYAVNKTNRLGDVDAFDAEDEQVLRAICVELSALVERRAWELVFESPSYDDSDSSDSDGESHVTRTFLSQYTTASPIRRRRRPRSRLPSVVSDLDHAASVVAATLYHEGCFLGPTSSSNSLLASISSPIQAAPGHGSCSPVLQWHLDPWQFSPAQLIDLSVDMFALHDLVNDFALPEATLRRFLQSVQTQYLDVPYHNTYHAFATLHTAFLLVSAQSRTLAPLLVPASTALGVHPTTKAQAMEKNRQKRCGELLLAPRERLAVFIAAFCHDMGHDARTNDFHVRCSSRMARRYNDHSVLENMHAAACFETMRRPGHDVFAGLEDGSSAALGNRRAVRKRIIRAILATDMHRHASIVAKLHEAQIRANRNDEEALRELLVNAVVHSADLSGPAQTEAQHFNWTARLLQEFNEQHAEEVELGISATAFMDGRPDSAEFARVNLAFVDSCAFPLWKALSGMLAGLEGCLANVERNRTMWANRLQATEGDGKKEKRSMSELILRKQGRAGQEEKGLLSVLSPALKFAASLQHKDLQHTNDSRRTSRRSMSTPQQHVR</sequence>
<dbReference type="SUPFAM" id="SSF55781">
    <property type="entry name" value="GAF domain-like"/>
    <property type="match status" value="3"/>
</dbReference>
<evidence type="ECO:0000256" key="4">
    <source>
        <dbReference type="RuleBase" id="RU363067"/>
    </source>
</evidence>
<dbReference type="RefSeq" id="XP_067821257.1">
    <property type="nucleotide sequence ID" value="XM_067964936.1"/>
</dbReference>
<dbReference type="KEGG" id="blac:94350607"/>
<dbReference type="InterPro" id="IPR003018">
    <property type="entry name" value="GAF"/>
</dbReference>
<dbReference type="EMBL" id="SHOA02000002">
    <property type="protein sequence ID" value="TDH71758.1"/>
    <property type="molecule type" value="Genomic_DNA"/>
</dbReference>
<name>A0A976IH87_BRELC</name>
<dbReference type="SMART" id="SM00065">
    <property type="entry name" value="GAF"/>
    <property type="match status" value="3"/>
</dbReference>
<evidence type="ECO:0000256" key="3">
    <source>
        <dbReference type="ARBA" id="ARBA00022801"/>
    </source>
</evidence>
<comment type="caution">
    <text evidence="7">The sequence shown here is derived from an EMBL/GenBank/DDBJ whole genome shotgun (WGS) entry which is preliminary data.</text>
</comment>
<protein>
    <recommendedName>
        <fullName evidence="4">Phosphodiesterase</fullName>
        <ecNumber evidence="4">3.1.4.-</ecNumber>
    </recommendedName>
</protein>
<dbReference type="GeneID" id="94350607"/>
<comment type="similarity">
    <text evidence="4">Belongs to the cyclic nucleotide phosphodiesterase family.</text>
</comment>
<keyword evidence="8" id="KW-1185">Reference proteome</keyword>
<feature type="compositionally biased region" description="Basic and acidic residues" evidence="5">
    <location>
        <begin position="1323"/>
        <end position="1335"/>
    </location>
</feature>
<dbReference type="Proteomes" id="UP000294530">
    <property type="component" value="Unassembled WGS sequence"/>
</dbReference>
<dbReference type="GO" id="GO:0007165">
    <property type="term" value="P:signal transduction"/>
    <property type="evidence" value="ECO:0007669"/>
    <property type="project" value="InterPro"/>
</dbReference>
<dbReference type="InterPro" id="IPR029016">
    <property type="entry name" value="GAF-like_dom_sf"/>
</dbReference>
<keyword evidence="2 4" id="KW-0479">Metal-binding</keyword>
<dbReference type="InterPro" id="IPR002073">
    <property type="entry name" value="PDEase_catalytic_dom"/>
</dbReference>
<dbReference type="EC" id="3.1.4.-" evidence="4"/>
<dbReference type="Gene3D" id="3.30.450.40">
    <property type="match status" value="3"/>
</dbReference>
<dbReference type="PROSITE" id="PS51845">
    <property type="entry name" value="PDEASE_I_2"/>
    <property type="match status" value="1"/>
</dbReference>
<organism evidence="7 8">
    <name type="scientific">Bremia lactucae</name>
    <name type="common">Lettuce downy mildew</name>
    <dbReference type="NCBI Taxonomy" id="4779"/>
    <lineage>
        <taxon>Eukaryota</taxon>
        <taxon>Sar</taxon>
        <taxon>Stramenopiles</taxon>
        <taxon>Oomycota</taxon>
        <taxon>Peronosporomycetes</taxon>
        <taxon>Peronosporales</taxon>
        <taxon>Peronosporaceae</taxon>
        <taxon>Bremia</taxon>
    </lineage>
</organism>
<evidence type="ECO:0000256" key="2">
    <source>
        <dbReference type="ARBA" id="ARBA00022723"/>
    </source>
</evidence>
<evidence type="ECO:0000256" key="5">
    <source>
        <dbReference type="SAM" id="MobiDB-lite"/>
    </source>
</evidence>
<dbReference type="SMART" id="SM00471">
    <property type="entry name" value="HDc"/>
    <property type="match status" value="1"/>
</dbReference>
<evidence type="ECO:0000313" key="7">
    <source>
        <dbReference type="EMBL" id="TDH71758.1"/>
    </source>
</evidence>
<evidence type="ECO:0000256" key="1">
    <source>
        <dbReference type="ARBA" id="ARBA00022535"/>
    </source>
</evidence>
<gene>
    <name evidence="7" type="ORF">CCR75_006871</name>
</gene>
<proteinExistence type="inferred from homology"/>
<dbReference type="GO" id="GO:0046872">
    <property type="term" value="F:metal ion binding"/>
    <property type="evidence" value="ECO:0007669"/>
    <property type="project" value="UniProtKB-KW"/>
</dbReference>
<dbReference type="InterPro" id="IPR003607">
    <property type="entry name" value="HD/PDEase_dom"/>
</dbReference>
<feature type="region of interest" description="Disordered" evidence="5">
    <location>
        <begin position="1323"/>
        <end position="1349"/>
    </location>
</feature>
<evidence type="ECO:0000259" key="6">
    <source>
        <dbReference type="PROSITE" id="PS51845"/>
    </source>
</evidence>
<dbReference type="CDD" id="cd00077">
    <property type="entry name" value="HDc"/>
    <property type="match status" value="1"/>
</dbReference>
<evidence type="ECO:0000313" key="8">
    <source>
        <dbReference type="Proteomes" id="UP000294530"/>
    </source>
</evidence>
<dbReference type="SUPFAM" id="SSF109604">
    <property type="entry name" value="HD-domain/PDEase-like"/>
    <property type="match status" value="1"/>
</dbReference>
<reference evidence="7 8" key="1">
    <citation type="journal article" date="2021" name="Genome Biol.">
        <title>AFLAP: assembly-free linkage analysis pipeline using k-mers from genome sequencing data.</title>
        <authorList>
            <person name="Fletcher K."/>
            <person name="Zhang L."/>
            <person name="Gil J."/>
            <person name="Han R."/>
            <person name="Cavanaugh K."/>
            <person name="Michelmore R."/>
        </authorList>
    </citation>
    <scope>NUCLEOTIDE SEQUENCE [LARGE SCALE GENOMIC DNA]</scope>
    <source>
        <strain evidence="7 8">SF5</strain>
    </source>
</reference>